<feature type="transmembrane region" description="Helical" evidence="1">
    <location>
        <begin position="314"/>
        <end position="334"/>
    </location>
</feature>
<keyword evidence="1" id="KW-1133">Transmembrane helix</keyword>
<gene>
    <name evidence="2" type="ORF">HA333_00260</name>
</gene>
<accession>A0A832SYW2</accession>
<evidence type="ECO:0000313" key="3">
    <source>
        <dbReference type="Proteomes" id="UP000651120"/>
    </source>
</evidence>
<organism evidence="2 3">
    <name type="scientific">Pyrobaculum aerophilum</name>
    <dbReference type="NCBI Taxonomy" id="13773"/>
    <lineage>
        <taxon>Archaea</taxon>
        <taxon>Thermoproteota</taxon>
        <taxon>Thermoprotei</taxon>
        <taxon>Thermoproteales</taxon>
        <taxon>Thermoproteaceae</taxon>
        <taxon>Pyrobaculum</taxon>
    </lineage>
</organism>
<dbReference type="Proteomes" id="UP000651120">
    <property type="component" value="Unassembled WGS sequence"/>
</dbReference>
<feature type="transmembrane region" description="Helical" evidence="1">
    <location>
        <begin position="284"/>
        <end position="302"/>
    </location>
</feature>
<dbReference type="AlphaFoldDB" id="A0A832SYW2"/>
<evidence type="ECO:0000313" key="2">
    <source>
        <dbReference type="EMBL" id="HII45937.1"/>
    </source>
</evidence>
<dbReference type="EMBL" id="DUJP01000003">
    <property type="protein sequence ID" value="HII45937.1"/>
    <property type="molecule type" value="Genomic_DNA"/>
</dbReference>
<sequence>MRGVRVIYKMALLAVVLLANAAYAGDEAFIVNSLLGAFSLVDVPDALLPRYELFHTAYVTQSGITIADSPLIPGGNVTELAQLAKALFHDLKQQYGAGQLQIVVNETGIYAYQNGTLAYAMTASVPQDAAGWLAVEFGNWTSKQLSSNAWLNYTRVKTDAGEWLLLHYAEYINETHRLFVTTLAEIEGGGYGRAFTWANYWFKNKTVYFGDWIVVEQNVTLSQYYALLSTAVDRLAKKWQASDKQYKPQAYPQISQALMQISRAVAGTDIDAVMKKGYALVTDIPPIVSAILGAASGIWFAYRTYQVTGDIRRAALCGAFYGFTGAFFGYYAPFAWSWSFWAGVRWFGYGAIIRATASLSGYCRVW</sequence>
<keyword evidence="1" id="KW-0812">Transmembrane</keyword>
<protein>
    <submittedName>
        <fullName evidence="2">Uncharacterized protein</fullName>
    </submittedName>
</protein>
<name>A0A832SYW2_9CREN</name>
<feature type="transmembrane region" description="Helical" evidence="1">
    <location>
        <begin position="346"/>
        <end position="365"/>
    </location>
</feature>
<comment type="caution">
    <text evidence="2">The sequence shown here is derived from an EMBL/GenBank/DDBJ whole genome shotgun (WGS) entry which is preliminary data.</text>
</comment>
<keyword evidence="1" id="KW-0472">Membrane</keyword>
<evidence type="ECO:0000256" key="1">
    <source>
        <dbReference type="SAM" id="Phobius"/>
    </source>
</evidence>
<proteinExistence type="predicted"/>
<reference evidence="2" key="1">
    <citation type="journal article" date="2020" name="bioRxiv">
        <title>A rank-normalized archaeal taxonomy based on genome phylogeny resolves widespread incomplete and uneven classifications.</title>
        <authorList>
            <person name="Rinke C."/>
            <person name="Chuvochina M."/>
            <person name="Mussig A.J."/>
            <person name="Chaumeil P.-A."/>
            <person name="Waite D.W."/>
            <person name="Whitman W.B."/>
            <person name="Parks D.H."/>
            <person name="Hugenholtz P."/>
        </authorList>
    </citation>
    <scope>NUCLEOTIDE SEQUENCE</scope>
    <source>
        <strain evidence="2">UBA8839</strain>
    </source>
</reference>